<dbReference type="Pfam" id="PF24553">
    <property type="entry name" value="Rv0428c_C"/>
    <property type="match status" value="1"/>
</dbReference>
<dbReference type="EMBL" id="CP042304">
    <property type="protein sequence ID" value="QDZ11727.1"/>
    <property type="molecule type" value="Genomic_DNA"/>
</dbReference>
<name>A0A5B8LTW1_9HYPH</name>
<dbReference type="AlphaFoldDB" id="A0A5B8LTW1"/>
<dbReference type="InterPro" id="IPR016181">
    <property type="entry name" value="Acyl_CoA_acyltransferase"/>
</dbReference>
<reference evidence="4 5" key="1">
    <citation type="submission" date="2019-07" db="EMBL/GenBank/DDBJ databases">
        <title>Full genome sequence of Devosia sp. Gsoil 520.</title>
        <authorList>
            <person name="Im W.-T."/>
        </authorList>
    </citation>
    <scope>NUCLEOTIDE SEQUENCE [LARGE SCALE GENOMIC DNA]</scope>
    <source>
        <strain evidence="4 5">Gsoil 520</strain>
    </source>
</reference>
<dbReference type="InterPro" id="IPR050680">
    <property type="entry name" value="YpeA/RimI_acetyltransf"/>
</dbReference>
<keyword evidence="2" id="KW-0012">Acyltransferase</keyword>
<dbReference type="GO" id="GO:0016747">
    <property type="term" value="F:acyltransferase activity, transferring groups other than amino-acyl groups"/>
    <property type="evidence" value="ECO:0007669"/>
    <property type="project" value="InterPro"/>
</dbReference>
<dbReference type="InterPro" id="IPR056935">
    <property type="entry name" value="Rv0428c-like_C"/>
</dbReference>
<dbReference type="InterPro" id="IPR000182">
    <property type="entry name" value="GNAT_dom"/>
</dbReference>
<dbReference type="OrthoDB" id="9775595at2"/>
<evidence type="ECO:0000256" key="1">
    <source>
        <dbReference type="ARBA" id="ARBA00022679"/>
    </source>
</evidence>
<dbReference type="RefSeq" id="WP_146290545.1">
    <property type="nucleotide sequence ID" value="NZ_CP042304.1"/>
</dbReference>
<sequence>MTDLPTPERMERAGLEAWPGIEVEWDGNWVRRAAGGYTKRANSLQCFDPADSSDAEKRLAAGVDWFKARGIAPVVRTTPLASSSLNAALDAQGWAEIDRSHLYAMELRPQEPDAEGRTTDLLDPGFLAAQQSLQGHDDALMARMRALLAVMAVPAVGIVVERDGVAVASGLMAIADGIVITGNVITDRARRRQGLGMAMMRTGLAWAKAQGATVAALNVQADNAAGMALYASLGYRHQYDYTYRIPRQA</sequence>
<dbReference type="PROSITE" id="PS51186">
    <property type="entry name" value="GNAT"/>
    <property type="match status" value="1"/>
</dbReference>
<evidence type="ECO:0000313" key="4">
    <source>
        <dbReference type="EMBL" id="QDZ11727.1"/>
    </source>
</evidence>
<organism evidence="4 5">
    <name type="scientific">Devosia ginsengisoli</name>
    <dbReference type="NCBI Taxonomy" id="400770"/>
    <lineage>
        <taxon>Bacteria</taxon>
        <taxon>Pseudomonadati</taxon>
        <taxon>Pseudomonadota</taxon>
        <taxon>Alphaproteobacteria</taxon>
        <taxon>Hyphomicrobiales</taxon>
        <taxon>Devosiaceae</taxon>
        <taxon>Devosia</taxon>
    </lineage>
</organism>
<keyword evidence="1 4" id="KW-0808">Transferase</keyword>
<evidence type="ECO:0000256" key="2">
    <source>
        <dbReference type="ARBA" id="ARBA00023315"/>
    </source>
</evidence>
<evidence type="ECO:0000259" key="3">
    <source>
        <dbReference type="PROSITE" id="PS51186"/>
    </source>
</evidence>
<dbReference type="SUPFAM" id="SSF55729">
    <property type="entry name" value="Acyl-CoA N-acyltransferases (Nat)"/>
    <property type="match status" value="1"/>
</dbReference>
<dbReference type="PANTHER" id="PTHR43420">
    <property type="entry name" value="ACETYLTRANSFERASE"/>
    <property type="match status" value="1"/>
</dbReference>
<dbReference type="CDD" id="cd04301">
    <property type="entry name" value="NAT_SF"/>
    <property type="match status" value="1"/>
</dbReference>
<dbReference type="Gene3D" id="3.40.630.30">
    <property type="match status" value="1"/>
</dbReference>
<dbReference type="Proteomes" id="UP000315364">
    <property type="component" value="Chromosome"/>
</dbReference>
<dbReference type="KEGG" id="dea:FPZ08_13810"/>
<protein>
    <submittedName>
        <fullName evidence="4">GNAT family N-acetyltransferase</fullName>
    </submittedName>
</protein>
<accession>A0A5B8LTW1</accession>
<gene>
    <name evidence="4" type="ORF">FPZ08_13810</name>
</gene>
<evidence type="ECO:0000313" key="5">
    <source>
        <dbReference type="Proteomes" id="UP000315364"/>
    </source>
</evidence>
<keyword evidence="5" id="KW-1185">Reference proteome</keyword>
<proteinExistence type="predicted"/>
<feature type="domain" description="N-acetyltransferase" evidence="3">
    <location>
        <begin position="105"/>
        <end position="249"/>
    </location>
</feature>